<accession>A0AAD0RRY9</accession>
<reference evidence="2 3" key="1">
    <citation type="submission" date="2018-08" db="EMBL/GenBank/DDBJ databases">
        <title>Whole Genome Sequences of Two Pseudoalteromonas piscicida Strains, DE1-A and DE2-A, which Exhibit Strong Antibacterial Activity against Vibrio vulnificus.</title>
        <authorList>
            <person name="Richards G.P."/>
            <person name="Needleman D.S."/>
            <person name="Watson M.A."/>
            <person name="Polson S.W."/>
        </authorList>
    </citation>
    <scope>NUCLEOTIDE SEQUENCE [LARGE SCALE GENOMIC DNA]</scope>
    <source>
        <strain evidence="2 3">DE2-A</strain>
    </source>
</reference>
<dbReference type="KEGG" id="ppis:B1L02_16790"/>
<feature type="compositionally biased region" description="Basic and acidic residues" evidence="1">
    <location>
        <begin position="102"/>
        <end position="124"/>
    </location>
</feature>
<name>A0AAD0RRY9_PSEO7</name>
<feature type="region of interest" description="Disordered" evidence="1">
    <location>
        <begin position="63"/>
        <end position="125"/>
    </location>
</feature>
<dbReference type="EMBL" id="CP031761">
    <property type="protein sequence ID" value="AXR03563.1"/>
    <property type="molecule type" value="Genomic_DNA"/>
</dbReference>
<dbReference type="AlphaFoldDB" id="A0AAD0RRY9"/>
<dbReference type="RefSeq" id="WP_088531939.1">
    <property type="nucleotide sequence ID" value="NZ_CP021646.1"/>
</dbReference>
<evidence type="ECO:0000313" key="3">
    <source>
        <dbReference type="Proteomes" id="UP000258102"/>
    </source>
</evidence>
<dbReference type="Proteomes" id="UP000258102">
    <property type="component" value="Chromosome 1"/>
</dbReference>
<evidence type="ECO:0000313" key="2">
    <source>
        <dbReference type="EMBL" id="AXR03563.1"/>
    </source>
</evidence>
<evidence type="ECO:0000256" key="1">
    <source>
        <dbReference type="SAM" id="MobiDB-lite"/>
    </source>
</evidence>
<proteinExistence type="predicted"/>
<sequence length="154" mass="16698">MAKSSNEELGVIECDGCGTFASIRRRKNGKKLLYLHCKNCGLDQRSGANLQAKWAKAITQQSQQSQALQSEIREPEQTVSHHTTAPDEWAPTFEQNNSELGAKADARTSEITTERDAKDTDSDSHGGSNLWGWLAVCALGVAAIATGGRIQPSR</sequence>
<protein>
    <submittedName>
        <fullName evidence="2">Uncharacterized protein</fullName>
    </submittedName>
</protein>
<gene>
    <name evidence="2" type="ORF">D0511_16860</name>
</gene>
<organism evidence="2 3">
    <name type="scientific">Pseudoalteromonas piscicida</name>
    <dbReference type="NCBI Taxonomy" id="43662"/>
    <lineage>
        <taxon>Bacteria</taxon>
        <taxon>Pseudomonadati</taxon>
        <taxon>Pseudomonadota</taxon>
        <taxon>Gammaproteobacteria</taxon>
        <taxon>Alteromonadales</taxon>
        <taxon>Pseudoalteromonadaceae</taxon>
        <taxon>Pseudoalteromonas</taxon>
    </lineage>
</organism>